<comment type="caution">
    <text evidence="3">The sequence shown here is derived from an EMBL/GenBank/DDBJ whole genome shotgun (WGS) entry which is preliminary data.</text>
</comment>
<evidence type="ECO:0000313" key="3">
    <source>
        <dbReference type="EMBL" id="MBJ3775999.1"/>
    </source>
</evidence>
<evidence type="ECO:0000313" key="4">
    <source>
        <dbReference type="Proteomes" id="UP000609531"/>
    </source>
</evidence>
<dbReference type="Gene3D" id="3.40.225.10">
    <property type="entry name" value="Class II aldolase/adducin N-terminal domain"/>
    <property type="match status" value="1"/>
</dbReference>
<dbReference type="Proteomes" id="UP000609531">
    <property type="component" value="Unassembled WGS sequence"/>
</dbReference>
<organism evidence="3 4">
    <name type="scientific">Acuticoccus mangrovi</name>
    <dbReference type="NCBI Taxonomy" id="2796142"/>
    <lineage>
        <taxon>Bacteria</taxon>
        <taxon>Pseudomonadati</taxon>
        <taxon>Pseudomonadota</taxon>
        <taxon>Alphaproteobacteria</taxon>
        <taxon>Hyphomicrobiales</taxon>
        <taxon>Amorphaceae</taxon>
        <taxon>Acuticoccus</taxon>
    </lineage>
</organism>
<reference evidence="3" key="1">
    <citation type="submission" date="2020-12" db="EMBL/GenBank/DDBJ databases">
        <title>Bacterial taxonomy.</title>
        <authorList>
            <person name="Pan X."/>
        </authorList>
    </citation>
    <scope>NUCLEOTIDE SEQUENCE</scope>
    <source>
        <strain evidence="3">B2012</strain>
    </source>
</reference>
<dbReference type="Pfam" id="PF00596">
    <property type="entry name" value="Aldolase_II"/>
    <property type="match status" value="1"/>
</dbReference>
<accession>A0A934IG17</accession>
<dbReference type="PANTHER" id="PTHR10672:SF3">
    <property type="entry name" value="PROTEIN HU-LI TAI SHAO"/>
    <property type="match status" value="1"/>
</dbReference>
<comment type="similarity">
    <text evidence="1">Belongs to the aldolase class II family.</text>
</comment>
<dbReference type="InterPro" id="IPR051017">
    <property type="entry name" value="Aldolase-II_Adducin_sf"/>
</dbReference>
<name>A0A934IG17_9HYPH</name>
<protein>
    <submittedName>
        <fullName evidence="3">Class II aldolase/adducin family protein</fullName>
    </submittedName>
</protein>
<dbReference type="NCBIfam" id="NF005451">
    <property type="entry name" value="PRK07044.1"/>
    <property type="match status" value="1"/>
</dbReference>
<keyword evidence="4" id="KW-1185">Reference proteome</keyword>
<dbReference type="GO" id="GO:0005856">
    <property type="term" value="C:cytoskeleton"/>
    <property type="evidence" value="ECO:0007669"/>
    <property type="project" value="TreeGrafter"/>
</dbReference>
<dbReference type="SMART" id="SM01007">
    <property type="entry name" value="Aldolase_II"/>
    <property type="match status" value="1"/>
</dbReference>
<evidence type="ECO:0000259" key="2">
    <source>
        <dbReference type="SMART" id="SM01007"/>
    </source>
</evidence>
<dbReference type="InterPro" id="IPR036409">
    <property type="entry name" value="Aldolase_II/adducin_N_sf"/>
</dbReference>
<dbReference type="InterPro" id="IPR001303">
    <property type="entry name" value="Aldolase_II/adducin_N"/>
</dbReference>
<gene>
    <name evidence="3" type="ORF">JCR33_09895</name>
</gene>
<dbReference type="GO" id="GO:0051015">
    <property type="term" value="F:actin filament binding"/>
    <property type="evidence" value="ECO:0007669"/>
    <property type="project" value="TreeGrafter"/>
</dbReference>
<sequence>MADVPIEDKQMLVKDASPDELVIETEKDARINLTAVYRLLAYYGLDDTIFTHASARVPGENAFLLNPFGYLFDEITPDSLVKIEYDKHINPDGTTKANAAGYVIHAAVLQGLPDVECVIHTHTTAGVAVSSLEDGILPINQFAIEFHDRIGIHEYEGIAFNTDEGPRLQRDLEGKVGLILRNHGLLTVGASIPAAFYLTYYLEQACRVQMAALASGRQIRWPAPEVIEAAPGQFTSSREPRKAGVRMWPAMLRKLDSIDPNWRKG</sequence>
<proteinExistence type="inferred from homology"/>
<evidence type="ECO:0000256" key="1">
    <source>
        <dbReference type="ARBA" id="ARBA00037961"/>
    </source>
</evidence>
<dbReference type="PANTHER" id="PTHR10672">
    <property type="entry name" value="ADDUCIN"/>
    <property type="match status" value="1"/>
</dbReference>
<dbReference type="SUPFAM" id="SSF53639">
    <property type="entry name" value="AraD/HMP-PK domain-like"/>
    <property type="match status" value="1"/>
</dbReference>
<dbReference type="AlphaFoldDB" id="A0A934IG17"/>
<dbReference type="EMBL" id="JAEKJA010000007">
    <property type="protein sequence ID" value="MBJ3775999.1"/>
    <property type="molecule type" value="Genomic_DNA"/>
</dbReference>
<feature type="domain" description="Class II aldolase/adducin N-terminal" evidence="2">
    <location>
        <begin position="31"/>
        <end position="210"/>
    </location>
</feature>
<dbReference type="RefSeq" id="WP_198881889.1">
    <property type="nucleotide sequence ID" value="NZ_JAEKJA010000007.1"/>
</dbReference>